<protein>
    <submittedName>
        <fullName evidence="5">Aspartyl/asparaginyl beta-hydroxylase domain-containing protein</fullName>
    </submittedName>
</protein>
<accession>A0A9X4BN92</accession>
<sequence>MSSVRSEMWFADDPVPFRGSEPFFYDTAQFAWVREVEAQWTVIRDEVLAVLAAQEAQLTPYMNEKMTSRPNQWKTLGLMFWTQRSVENCALFPKSWEIIRKIPHLTAASFNLLEGDTTIKPHMGNTNAIIRCHMGLVVPAPAPRCAFRVGTETRSWDEGRFLMFCDAHQHTAWNNTDAKRYILVVDVMRPEFAHATVATSSRVLAAIYHETAYQRKPWLKRWFGGARGQAFTLALYRLAYRYALGRDRLFGRA</sequence>
<evidence type="ECO:0000313" key="5">
    <source>
        <dbReference type="EMBL" id="MDC8016154.1"/>
    </source>
</evidence>
<dbReference type="InterPro" id="IPR007803">
    <property type="entry name" value="Asp/Arg/Pro-Hydrxlase"/>
</dbReference>
<evidence type="ECO:0000313" key="6">
    <source>
        <dbReference type="Proteomes" id="UP001139971"/>
    </source>
</evidence>
<dbReference type="InterPro" id="IPR027443">
    <property type="entry name" value="IPNS-like_sf"/>
</dbReference>
<dbReference type="InterPro" id="IPR051821">
    <property type="entry name" value="Asp/Asn_beta-hydroxylase"/>
</dbReference>
<dbReference type="GO" id="GO:0016020">
    <property type="term" value="C:membrane"/>
    <property type="evidence" value="ECO:0007669"/>
    <property type="project" value="TreeGrafter"/>
</dbReference>
<dbReference type="AlphaFoldDB" id="A0A9X4BN92"/>
<dbReference type="SUPFAM" id="SSF51197">
    <property type="entry name" value="Clavaminate synthase-like"/>
    <property type="match status" value="1"/>
</dbReference>
<dbReference type="Gene3D" id="2.60.120.330">
    <property type="entry name" value="B-lactam Antibiotic, Isopenicillin N Synthase, Chain"/>
    <property type="match status" value="1"/>
</dbReference>
<evidence type="ECO:0000256" key="1">
    <source>
        <dbReference type="ARBA" id="ARBA00007730"/>
    </source>
</evidence>
<comment type="similarity">
    <text evidence="1">Belongs to the aspartyl/asparaginyl beta-hydroxylase family.</text>
</comment>
<dbReference type="PANTHER" id="PTHR46332:SF5">
    <property type="entry name" value="ASPARTATE BETA-HYDROXYLASE DOMAIN CONTAINING 2"/>
    <property type="match status" value="1"/>
</dbReference>
<dbReference type="GO" id="GO:0051213">
    <property type="term" value="F:dioxygenase activity"/>
    <property type="evidence" value="ECO:0007669"/>
    <property type="project" value="UniProtKB-KW"/>
</dbReference>
<dbReference type="Proteomes" id="UP001139971">
    <property type="component" value="Unassembled WGS sequence"/>
</dbReference>
<comment type="caution">
    <text evidence="5">The sequence shown here is derived from an EMBL/GenBank/DDBJ whole genome shotgun (WGS) entry which is preliminary data.</text>
</comment>
<feature type="domain" description="Aspartyl/asparaginy/proline hydroxylase" evidence="4">
    <location>
        <begin position="37"/>
        <end position="190"/>
    </location>
</feature>
<keyword evidence="3" id="KW-0560">Oxidoreductase</keyword>
<dbReference type="Pfam" id="PF05118">
    <property type="entry name" value="Asp_Arg_Hydrox"/>
    <property type="match status" value="1"/>
</dbReference>
<keyword evidence="6" id="KW-1185">Reference proteome</keyword>
<dbReference type="RefSeq" id="WP_263542560.1">
    <property type="nucleotide sequence ID" value="NZ_JAOVZO020000023.1"/>
</dbReference>
<keyword evidence="2" id="KW-0223">Dioxygenase</keyword>
<organism evidence="5 6">
    <name type="scientific">Tahibacter soli</name>
    <dbReference type="NCBI Taxonomy" id="2983605"/>
    <lineage>
        <taxon>Bacteria</taxon>
        <taxon>Pseudomonadati</taxon>
        <taxon>Pseudomonadota</taxon>
        <taxon>Gammaproteobacteria</taxon>
        <taxon>Lysobacterales</taxon>
        <taxon>Rhodanobacteraceae</taxon>
        <taxon>Tahibacter</taxon>
    </lineage>
</organism>
<gene>
    <name evidence="5" type="ORF">OD750_026810</name>
</gene>
<evidence type="ECO:0000259" key="4">
    <source>
        <dbReference type="Pfam" id="PF05118"/>
    </source>
</evidence>
<dbReference type="EMBL" id="JAOVZO020000023">
    <property type="protein sequence ID" value="MDC8016154.1"/>
    <property type="molecule type" value="Genomic_DNA"/>
</dbReference>
<reference evidence="5" key="1">
    <citation type="submission" date="2023-02" db="EMBL/GenBank/DDBJ databases">
        <title>Tahibacter soli sp. nov. isolated from soil.</title>
        <authorList>
            <person name="Baek J.H."/>
            <person name="Lee J.K."/>
            <person name="Choi D.G."/>
            <person name="Jeon C.O."/>
        </authorList>
    </citation>
    <scope>NUCLEOTIDE SEQUENCE</scope>
    <source>
        <strain evidence="5">BL</strain>
    </source>
</reference>
<proteinExistence type="inferred from homology"/>
<evidence type="ECO:0000256" key="3">
    <source>
        <dbReference type="ARBA" id="ARBA00023002"/>
    </source>
</evidence>
<dbReference type="PANTHER" id="PTHR46332">
    <property type="entry name" value="ASPARTATE BETA-HYDROXYLASE DOMAIN-CONTAINING PROTEIN 2"/>
    <property type="match status" value="1"/>
</dbReference>
<evidence type="ECO:0000256" key="2">
    <source>
        <dbReference type="ARBA" id="ARBA00022964"/>
    </source>
</evidence>
<name>A0A9X4BN92_9GAMM</name>